<dbReference type="Pfam" id="PF03659">
    <property type="entry name" value="Glyco_hydro_71"/>
    <property type="match status" value="1"/>
</dbReference>
<protein>
    <submittedName>
        <fullName evidence="2">Uncharacterized protein</fullName>
    </submittedName>
</protein>
<dbReference type="InterPro" id="IPR005197">
    <property type="entry name" value="Glyco_hydro_71"/>
</dbReference>
<dbReference type="EMBL" id="JBAHYK010000762">
    <property type="protein sequence ID" value="KAL0571484.1"/>
    <property type="molecule type" value="Genomic_DNA"/>
</dbReference>
<dbReference type="Proteomes" id="UP001465976">
    <property type="component" value="Unassembled WGS sequence"/>
</dbReference>
<comment type="caution">
    <text evidence="2">The sequence shown here is derived from an EMBL/GenBank/DDBJ whole genome shotgun (WGS) entry which is preliminary data.</text>
</comment>
<evidence type="ECO:0000313" key="3">
    <source>
        <dbReference type="Proteomes" id="UP001465976"/>
    </source>
</evidence>
<sequence>MELAESIGINAFTLNIGKDPFTDAQLKYAYNSANGMKGFISFDCADFRQGDEYAIGGKIAHLGSATNLVFVSTFEEDGLNFVAIRSAAMNHIYNAPDFHPGMGSFGGLDGEFSWAAWSSKGRNKALTELGNTASVDSLERSYISALGGSIARRKMEDGNDGTSRSAGSDGGRSGDVEDSVAHGDAKGVVDVSLNWIPDIMASGEDVNSTVAAAAAGSKGYIAPCIHCDHHSERVGRISLHQTPLLKADGRWLYLGWAYLFKPFIAAYKASSPSVNPYITSD</sequence>
<name>A0ABR3F892_9AGAR</name>
<gene>
    <name evidence="2" type="ORF">V5O48_010481</name>
</gene>
<evidence type="ECO:0000256" key="1">
    <source>
        <dbReference type="SAM" id="MobiDB-lite"/>
    </source>
</evidence>
<feature type="region of interest" description="Disordered" evidence="1">
    <location>
        <begin position="153"/>
        <end position="180"/>
    </location>
</feature>
<reference evidence="2 3" key="1">
    <citation type="submission" date="2024-02" db="EMBL/GenBank/DDBJ databases">
        <title>A draft genome for the cacao thread blight pathogen Marasmius crinis-equi.</title>
        <authorList>
            <person name="Cohen S.P."/>
            <person name="Baruah I.K."/>
            <person name="Amoako-Attah I."/>
            <person name="Bukari Y."/>
            <person name="Meinhardt L.W."/>
            <person name="Bailey B.A."/>
        </authorList>
    </citation>
    <scope>NUCLEOTIDE SEQUENCE [LARGE SCALE GENOMIC DNA]</scope>
    <source>
        <strain evidence="2 3">GH-76</strain>
    </source>
</reference>
<proteinExistence type="predicted"/>
<keyword evidence="3" id="KW-1185">Reference proteome</keyword>
<accession>A0ABR3F892</accession>
<evidence type="ECO:0000313" key="2">
    <source>
        <dbReference type="EMBL" id="KAL0571484.1"/>
    </source>
</evidence>
<organism evidence="2 3">
    <name type="scientific">Marasmius crinis-equi</name>
    <dbReference type="NCBI Taxonomy" id="585013"/>
    <lineage>
        <taxon>Eukaryota</taxon>
        <taxon>Fungi</taxon>
        <taxon>Dikarya</taxon>
        <taxon>Basidiomycota</taxon>
        <taxon>Agaricomycotina</taxon>
        <taxon>Agaricomycetes</taxon>
        <taxon>Agaricomycetidae</taxon>
        <taxon>Agaricales</taxon>
        <taxon>Marasmiineae</taxon>
        <taxon>Marasmiaceae</taxon>
        <taxon>Marasmius</taxon>
    </lineage>
</organism>